<sequence>KILSGSMDKEVGDEEEEDDVVVCDILHVFKGSKNFHLMMS</sequence>
<name>A0A392T398_9FABA</name>
<reference evidence="1 2" key="1">
    <citation type="journal article" date="2018" name="Front. Plant Sci.">
        <title>Red Clover (Trifolium pratense) and Zigzag Clover (T. medium) - A Picture of Genomic Similarities and Differences.</title>
        <authorList>
            <person name="Dluhosova J."/>
            <person name="Istvanek J."/>
            <person name="Nedelnik J."/>
            <person name="Repkova J."/>
        </authorList>
    </citation>
    <scope>NUCLEOTIDE SEQUENCE [LARGE SCALE GENOMIC DNA]</scope>
    <source>
        <strain evidence="2">cv. 10/8</strain>
        <tissue evidence="1">Leaf</tissue>
    </source>
</reference>
<accession>A0A392T398</accession>
<evidence type="ECO:0000313" key="2">
    <source>
        <dbReference type="Proteomes" id="UP000265520"/>
    </source>
</evidence>
<comment type="caution">
    <text evidence="1">The sequence shown here is derived from an EMBL/GenBank/DDBJ whole genome shotgun (WGS) entry which is preliminary data.</text>
</comment>
<dbReference type="AlphaFoldDB" id="A0A392T398"/>
<keyword evidence="2" id="KW-1185">Reference proteome</keyword>
<proteinExistence type="predicted"/>
<dbReference type="EMBL" id="LXQA010486352">
    <property type="protein sequence ID" value="MCI54857.1"/>
    <property type="molecule type" value="Genomic_DNA"/>
</dbReference>
<evidence type="ECO:0000313" key="1">
    <source>
        <dbReference type="EMBL" id="MCI54857.1"/>
    </source>
</evidence>
<feature type="non-terminal residue" evidence="1">
    <location>
        <position position="1"/>
    </location>
</feature>
<organism evidence="1 2">
    <name type="scientific">Trifolium medium</name>
    <dbReference type="NCBI Taxonomy" id="97028"/>
    <lineage>
        <taxon>Eukaryota</taxon>
        <taxon>Viridiplantae</taxon>
        <taxon>Streptophyta</taxon>
        <taxon>Embryophyta</taxon>
        <taxon>Tracheophyta</taxon>
        <taxon>Spermatophyta</taxon>
        <taxon>Magnoliopsida</taxon>
        <taxon>eudicotyledons</taxon>
        <taxon>Gunneridae</taxon>
        <taxon>Pentapetalae</taxon>
        <taxon>rosids</taxon>
        <taxon>fabids</taxon>
        <taxon>Fabales</taxon>
        <taxon>Fabaceae</taxon>
        <taxon>Papilionoideae</taxon>
        <taxon>50 kb inversion clade</taxon>
        <taxon>NPAAA clade</taxon>
        <taxon>Hologalegina</taxon>
        <taxon>IRL clade</taxon>
        <taxon>Trifolieae</taxon>
        <taxon>Trifolium</taxon>
    </lineage>
</organism>
<protein>
    <submittedName>
        <fullName evidence="1">Uncharacterized protein</fullName>
    </submittedName>
</protein>
<dbReference type="Proteomes" id="UP000265520">
    <property type="component" value="Unassembled WGS sequence"/>
</dbReference>